<dbReference type="WBParaSite" id="PS1159_v2.g24004.t1">
    <property type="protein sequence ID" value="PS1159_v2.g24004.t1"/>
    <property type="gene ID" value="PS1159_v2.g24004"/>
</dbReference>
<dbReference type="Proteomes" id="UP000887580">
    <property type="component" value="Unplaced"/>
</dbReference>
<sequence length="153" mass="17774">MVTVFPDSDRCLEPLDPGPCQYFQVKWFWDPKFERCNEFHYGGCLGNKNRFNTKQECVKQCIFKEHNPVTIPDLCLLDPDPGHCPDDRNGQWWYHFNAISGVCEQFFYYGCGGNHNKFYSLYQCRKVCGERLSPQIGKFHKIIAVSTAYAIAV</sequence>
<proteinExistence type="predicted"/>
<organism evidence="1 2">
    <name type="scientific">Panagrolaimus sp. PS1159</name>
    <dbReference type="NCBI Taxonomy" id="55785"/>
    <lineage>
        <taxon>Eukaryota</taxon>
        <taxon>Metazoa</taxon>
        <taxon>Ecdysozoa</taxon>
        <taxon>Nematoda</taxon>
        <taxon>Chromadorea</taxon>
        <taxon>Rhabditida</taxon>
        <taxon>Tylenchina</taxon>
        <taxon>Panagrolaimomorpha</taxon>
        <taxon>Panagrolaimoidea</taxon>
        <taxon>Panagrolaimidae</taxon>
        <taxon>Panagrolaimus</taxon>
    </lineage>
</organism>
<protein>
    <submittedName>
        <fullName evidence="2">BPTI/Kunitz inhibitor domain-containing protein</fullName>
    </submittedName>
</protein>
<evidence type="ECO:0000313" key="1">
    <source>
        <dbReference type="Proteomes" id="UP000887580"/>
    </source>
</evidence>
<reference evidence="2" key="1">
    <citation type="submission" date="2022-11" db="UniProtKB">
        <authorList>
            <consortium name="WormBaseParasite"/>
        </authorList>
    </citation>
    <scope>IDENTIFICATION</scope>
</reference>
<accession>A0AC35G5V4</accession>
<evidence type="ECO:0000313" key="2">
    <source>
        <dbReference type="WBParaSite" id="PS1159_v2.g24004.t1"/>
    </source>
</evidence>
<name>A0AC35G5V4_9BILA</name>